<evidence type="ECO:0000256" key="1">
    <source>
        <dbReference type="SAM" id="SignalP"/>
    </source>
</evidence>
<feature type="signal peptide" evidence="1">
    <location>
        <begin position="1"/>
        <end position="18"/>
    </location>
</feature>
<dbReference type="AlphaFoldDB" id="A0A6G1HXX2"/>
<reference evidence="2" key="1">
    <citation type="journal article" date="2020" name="Stud. Mycol.">
        <title>101 Dothideomycetes genomes: a test case for predicting lifestyles and emergence of pathogens.</title>
        <authorList>
            <person name="Haridas S."/>
            <person name="Albert R."/>
            <person name="Binder M."/>
            <person name="Bloem J."/>
            <person name="Labutti K."/>
            <person name="Salamov A."/>
            <person name="Andreopoulos B."/>
            <person name="Baker S."/>
            <person name="Barry K."/>
            <person name="Bills G."/>
            <person name="Bluhm B."/>
            <person name="Cannon C."/>
            <person name="Castanera R."/>
            <person name="Culley D."/>
            <person name="Daum C."/>
            <person name="Ezra D."/>
            <person name="Gonzalez J."/>
            <person name="Henrissat B."/>
            <person name="Kuo A."/>
            <person name="Liang C."/>
            <person name="Lipzen A."/>
            <person name="Lutzoni F."/>
            <person name="Magnuson J."/>
            <person name="Mondo S."/>
            <person name="Nolan M."/>
            <person name="Ohm R."/>
            <person name="Pangilinan J."/>
            <person name="Park H.-J."/>
            <person name="Ramirez L."/>
            <person name="Alfaro M."/>
            <person name="Sun H."/>
            <person name="Tritt A."/>
            <person name="Yoshinaga Y."/>
            <person name="Zwiers L.-H."/>
            <person name="Turgeon B."/>
            <person name="Goodwin S."/>
            <person name="Spatafora J."/>
            <person name="Crous P."/>
            <person name="Grigoriev I."/>
        </authorList>
    </citation>
    <scope>NUCLEOTIDE SEQUENCE</scope>
    <source>
        <strain evidence="2">CBS 262.69</strain>
    </source>
</reference>
<sequence length="364" mass="38801">MKFVPLFSALLAALPAHAVPVAEQAVGEVVEEYTYNAAAEAAEAIDAEKPTTNSNANGVRILPRFETTQPKDGATRSAIAYGTFSVSSSRMLSTVKLAKGPCPKAGCFVTAMQATIRYPDKTEANIDSNAWLHHIALFGQGAGGGSIWACGNERPTLRLNTEYNYGIDFPANYMLMIDLMTEDPKPKSLTLEITYEWVPKSSGYKAATMYWLTIGEPAAKSGVYKFTTQPVKANVGGKLLYSIGHMHDGGTDMRLFISGKEVCRSIMHYNARPGYAPKGSGGMEGMEGMGHGGAGAAPAAGGGHAHGGMAHISDPGACINFGEVPKNSMMTAEAWYDAVKYPLMEHNGKKENLMGNMRVYVGGP</sequence>
<keyword evidence="3" id="KW-1185">Reference proteome</keyword>
<dbReference type="EMBL" id="ML996694">
    <property type="protein sequence ID" value="KAF2400687.1"/>
    <property type="molecule type" value="Genomic_DNA"/>
</dbReference>
<gene>
    <name evidence="2" type="ORF">EJ06DRAFT_556215</name>
</gene>
<evidence type="ECO:0000313" key="3">
    <source>
        <dbReference type="Proteomes" id="UP000799640"/>
    </source>
</evidence>
<feature type="chain" id="PRO_5026042693" evidence="1">
    <location>
        <begin position="19"/>
        <end position="364"/>
    </location>
</feature>
<dbReference type="Proteomes" id="UP000799640">
    <property type="component" value="Unassembled WGS sequence"/>
</dbReference>
<evidence type="ECO:0000313" key="2">
    <source>
        <dbReference type="EMBL" id="KAF2400687.1"/>
    </source>
</evidence>
<proteinExistence type="predicted"/>
<keyword evidence="1" id="KW-0732">Signal</keyword>
<organism evidence="2 3">
    <name type="scientific">Trichodelitschia bisporula</name>
    <dbReference type="NCBI Taxonomy" id="703511"/>
    <lineage>
        <taxon>Eukaryota</taxon>
        <taxon>Fungi</taxon>
        <taxon>Dikarya</taxon>
        <taxon>Ascomycota</taxon>
        <taxon>Pezizomycotina</taxon>
        <taxon>Dothideomycetes</taxon>
        <taxon>Dothideomycetes incertae sedis</taxon>
        <taxon>Phaeotrichales</taxon>
        <taxon>Phaeotrichaceae</taxon>
        <taxon>Trichodelitschia</taxon>
    </lineage>
</organism>
<accession>A0A6G1HXX2</accession>
<dbReference type="OrthoDB" id="3910689at2759"/>
<protein>
    <submittedName>
        <fullName evidence="2">Uncharacterized protein</fullName>
    </submittedName>
</protein>
<name>A0A6G1HXX2_9PEZI</name>